<dbReference type="Gene3D" id="3.40.190.10">
    <property type="entry name" value="Periplasmic binding protein-like II"/>
    <property type="match status" value="2"/>
</dbReference>
<accession>X0ZQ38</accession>
<sequence>QQAVRKSVYELPGYKQVKPWFDFILEDMKNTRPLPSIPEYMEVSGIIQRALQEMLIGPEADPAEVARTAQQEINKAVGLK</sequence>
<dbReference type="AlphaFoldDB" id="X0ZQ38"/>
<protein>
    <recommendedName>
        <fullName evidence="2">Sugar ABC transporter substrate-binding protein</fullName>
    </recommendedName>
</protein>
<name>X0ZQ38_9ZZZZ</name>
<feature type="non-terminal residue" evidence="1">
    <location>
        <position position="1"/>
    </location>
</feature>
<comment type="caution">
    <text evidence="1">The sequence shown here is derived from an EMBL/GenBank/DDBJ whole genome shotgun (WGS) entry which is preliminary data.</text>
</comment>
<proteinExistence type="predicted"/>
<evidence type="ECO:0000313" key="1">
    <source>
        <dbReference type="EMBL" id="GAG50346.1"/>
    </source>
</evidence>
<organism evidence="1">
    <name type="scientific">marine sediment metagenome</name>
    <dbReference type="NCBI Taxonomy" id="412755"/>
    <lineage>
        <taxon>unclassified sequences</taxon>
        <taxon>metagenomes</taxon>
        <taxon>ecological metagenomes</taxon>
    </lineage>
</organism>
<evidence type="ECO:0008006" key="2">
    <source>
        <dbReference type="Google" id="ProtNLM"/>
    </source>
</evidence>
<dbReference type="SUPFAM" id="SSF53850">
    <property type="entry name" value="Periplasmic binding protein-like II"/>
    <property type="match status" value="1"/>
</dbReference>
<dbReference type="EMBL" id="BARS01055948">
    <property type="protein sequence ID" value="GAG50346.1"/>
    <property type="molecule type" value="Genomic_DNA"/>
</dbReference>
<reference evidence="1" key="1">
    <citation type="journal article" date="2014" name="Front. Microbiol.">
        <title>High frequency of phylogenetically diverse reductive dehalogenase-homologous genes in deep subseafloor sedimentary metagenomes.</title>
        <authorList>
            <person name="Kawai M."/>
            <person name="Futagami T."/>
            <person name="Toyoda A."/>
            <person name="Takaki Y."/>
            <person name="Nishi S."/>
            <person name="Hori S."/>
            <person name="Arai W."/>
            <person name="Tsubouchi T."/>
            <person name="Morono Y."/>
            <person name="Uchiyama I."/>
            <person name="Ito T."/>
            <person name="Fujiyama A."/>
            <person name="Inagaki F."/>
            <person name="Takami H."/>
        </authorList>
    </citation>
    <scope>NUCLEOTIDE SEQUENCE</scope>
    <source>
        <strain evidence="1">Expedition CK06-06</strain>
    </source>
</reference>
<gene>
    <name evidence="1" type="ORF">S01H1_82517</name>
</gene>